<reference evidence="1" key="1">
    <citation type="journal article" date="2019" name="Sci. Rep.">
        <title>Draft genome of Tanacetum cinerariifolium, the natural source of mosquito coil.</title>
        <authorList>
            <person name="Yamashiro T."/>
            <person name="Shiraishi A."/>
            <person name="Satake H."/>
            <person name="Nakayama K."/>
        </authorList>
    </citation>
    <scope>NUCLEOTIDE SEQUENCE</scope>
</reference>
<organism evidence="1">
    <name type="scientific">Tanacetum cinerariifolium</name>
    <name type="common">Dalmatian daisy</name>
    <name type="synonym">Chrysanthemum cinerariifolium</name>
    <dbReference type="NCBI Taxonomy" id="118510"/>
    <lineage>
        <taxon>Eukaryota</taxon>
        <taxon>Viridiplantae</taxon>
        <taxon>Streptophyta</taxon>
        <taxon>Embryophyta</taxon>
        <taxon>Tracheophyta</taxon>
        <taxon>Spermatophyta</taxon>
        <taxon>Magnoliopsida</taxon>
        <taxon>eudicotyledons</taxon>
        <taxon>Gunneridae</taxon>
        <taxon>Pentapetalae</taxon>
        <taxon>asterids</taxon>
        <taxon>campanulids</taxon>
        <taxon>Asterales</taxon>
        <taxon>Asteraceae</taxon>
        <taxon>Asteroideae</taxon>
        <taxon>Anthemideae</taxon>
        <taxon>Anthemidinae</taxon>
        <taxon>Tanacetum</taxon>
    </lineage>
</organism>
<proteinExistence type="predicted"/>
<dbReference type="AlphaFoldDB" id="A0A6L2MVK3"/>
<comment type="caution">
    <text evidence="1">The sequence shown here is derived from an EMBL/GenBank/DDBJ whole genome shotgun (WGS) entry which is preliminary data.</text>
</comment>
<accession>A0A6L2MVK3</accession>
<dbReference type="EMBL" id="BKCJ010007437">
    <property type="protein sequence ID" value="GEU77257.1"/>
    <property type="molecule type" value="Genomic_DNA"/>
</dbReference>
<gene>
    <name evidence="1" type="ORF">Tci_049235</name>
</gene>
<evidence type="ECO:0000313" key="1">
    <source>
        <dbReference type="EMBL" id="GEU77257.1"/>
    </source>
</evidence>
<sequence length="114" mass="12679">MSICFFIEWPQNFMVPSPITAPKKSTVETASFIFVGDRTRPLSSQIFSIFFRMAKMTQSNVASGPPKRYYSVLKQNTTKRAKMTGKANACSGRIFMTVAPGHFGLVLAENDSET</sequence>
<name>A0A6L2MVK3_TANCI</name>
<protein>
    <submittedName>
        <fullName evidence="1">Uncharacterized protein</fullName>
    </submittedName>
</protein>